<dbReference type="Gene3D" id="3.60.10.10">
    <property type="entry name" value="Endonuclease/exonuclease/phosphatase"/>
    <property type="match status" value="1"/>
</dbReference>
<feature type="region of interest" description="Disordered" evidence="1">
    <location>
        <begin position="56"/>
        <end position="146"/>
    </location>
</feature>
<dbReference type="InterPro" id="IPR043502">
    <property type="entry name" value="DNA/RNA_pol_sf"/>
</dbReference>
<dbReference type="InterPro" id="IPR000477">
    <property type="entry name" value="RT_dom"/>
</dbReference>
<dbReference type="PANTHER" id="PTHR46670:SF3">
    <property type="entry name" value="ENDONUCLEASE_EXONUCLEASE_PHOSPHATASE DOMAIN-CONTAINING PROTEIN"/>
    <property type="match status" value="1"/>
</dbReference>
<organism evidence="3 4">
    <name type="scientific">Littorina saxatilis</name>
    <dbReference type="NCBI Taxonomy" id="31220"/>
    <lineage>
        <taxon>Eukaryota</taxon>
        <taxon>Metazoa</taxon>
        <taxon>Spiralia</taxon>
        <taxon>Lophotrochozoa</taxon>
        <taxon>Mollusca</taxon>
        <taxon>Gastropoda</taxon>
        <taxon>Caenogastropoda</taxon>
        <taxon>Littorinimorpha</taxon>
        <taxon>Littorinoidea</taxon>
        <taxon>Littorinidae</taxon>
        <taxon>Littorina</taxon>
    </lineage>
</organism>
<dbReference type="CDD" id="cd01650">
    <property type="entry name" value="RT_nLTR_like"/>
    <property type="match status" value="1"/>
</dbReference>
<dbReference type="InterPro" id="IPR036691">
    <property type="entry name" value="Endo/exonu/phosph_ase_sf"/>
</dbReference>
<dbReference type="SUPFAM" id="SSF56219">
    <property type="entry name" value="DNase I-like"/>
    <property type="match status" value="1"/>
</dbReference>
<evidence type="ECO:0000313" key="3">
    <source>
        <dbReference type="EMBL" id="KAK7108141.1"/>
    </source>
</evidence>
<reference evidence="3 4" key="1">
    <citation type="submission" date="2024-02" db="EMBL/GenBank/DDBJ databases">
        <title>Chromosome-scale genome assembly of the rough periwinkle Littorina saxatilis.</title>
        <authorList>
            <person name="De Jode A."/>
            <person name="Faria R."/>
            <person name="Formenti G."/>
            <person name="Sims Y."/>
            <person name="Smith T.P."/>
            <person name="Tracey A."/>
            <person name="Wood J.M.D."/>
            <person name="Zagrodzka Z.B."/>
            <person name="Johannesson K."/>
            <person name="Butlin R.K."/>
            <person name="Leder E.H."/>
        </authorList>
    </citation>
    <scope>NUCLEOTIDE SEQUENCE [LARGE SCALE GENOMIC DNA]</scope>
    <source>
        <strain evidence="3">Snail1</strain>
        <tissue evidence="3">Muscle</tissue>
    </source>
</reference>
<dbReference type="Pfam" id="PF03372">
    <property type="entry name" value="Exo_endo_phos"/>
    <property type="match status" value="1"/>
</dbReference>
<feature type="compositionally biased region" description="Pro residues" evidence="1">
    <location>
        <begin position="92"/>
        <end position="101"/>
    </location>
</feature>
<sequence>MAIGSPLNYRPTDAARLRLPRPLYLHLKELGILQRPPTVRGCRAGRSQRLRTAQQLAALNPSPTSTSLTPTTPTQCTTTPPQHPPTLSLLPSIPPYSPTTPPHSLTTPPHPPITPLPHLPTPPLSPTTPPQHPPTQNQHPPTHSKNTLHLCLLNSQSVNPEGKADLIADYIIENKLDALFITETWLRPGDDPKIKQLTPAGYKTVSFPRPAGRGGGIAVVYKDHMHAAASFSDSLPFPHTTFEAVEMTVATTTTLTFLCIYRPPPNTKNKLKDSTFFDEFSQALDHYNVTSHSAIVLGDFNIHWDCPANADTKRARALLDSYSVDQVVPFPSHSRGHILDWIVTRPSDNLVSSLVANDHLVSDHTAINFLVNITKPAQKRKMVTRRKLRDIETDAFGDEAALLLAQRDRSTDPAHFFSLTLRQLLDKHAPPSLCAVSERQPAPWFSEDITAAKIERRRAERAWRHSGLEVHKQILRDAVLRVTQAITAAKIEHFHDCIVNASSSRELFSIMSSLLGSSPAAPLPTAHPPQDIPELFSEFFKDKIDKLRKTLDQQPFVPSPPSPSFSGSPLTCFQPVTQNHVKRLITKTAIKTCELDPLPGFLFTKCLDKLLPSITDIINISLATGVVPDCFKSAVVRPLIKKPGLDVNELKNYRPVSNLPFLSKLLERIILEQLSAHLSRNSLMPVYQSAYRPHHSTETALLRITTDLLNATDSGLVSALVLLDLSAAFDTIDHQLLVDRLSSTFGIHDTALSWFRNYLQNRSQTVTTDSFSSQPVPVRFGVPQGSVLGPVLFTLYTQPLSLVIERHGLNYNSFADDTQLQNSAKPEDVDDLLGSISSCFTDIKNWMTENKLKLNSEKTEALLVGTRQKIASLTVTDLQLDDATVPFSPAVKSLGVFLDSTLSMQTHISFIIKTCFFHLRRIASIRRYLTHDACVKLVVSLIFSRLDYCNSLLAGLPASSIHGLQRVQNAAARLTLRKTKRDHITPLLRSLHWLPVNTRISYKLSTLVYKCLNDSAPEYLQSSLDLYTQPSDRPLCSAADPLRLHIPRSKLASAGQRAFPSAGPSVWNSLPLELRQSPSLDAFKNRLKTQFFP</sequence>
<dbReference type="PANTHER" id="PTHR46670">
    <property type="entry name" value="ENDO/EXONUCLEASE/PHOSPHATASE DOMAIN-CONTAINING PROTEIN"/>
    <property type="match status" value="1"/>
</dbReference>
<dbReference type="InterPro" id="IPR005135">
    <property type="entry name" value="Endo/exonuclease/phosphatase"/>
</dbReference>
<dbReference type="EMBL" id="JBAMIC010000004">
    <property type="protein sequence ID" value="KAK7108141.1"/>
    <property type="molecule type" value="Genomic_DNA"/>
</dbReference>
<name>A0AAN9BN25_9CAEN</name>
<feature type="compositionally biased region" description="Low complexity" evidence="1">
    <location>
        <begin position="61"/>
        <end position="91"/>
    </location>
</feature>
<dbReference type="PROSITE" id="PS50878">
    <property type="entry name" value="RT_POL"/>
    <property type="match status" value="1"/>
</dbReference>
<proteinExistence type="predicted"/>
<gene>
    <name evidence="3" type="ORF">V1264_015932</name>
</gene>
<dbReference type="GO" id="GO:0003824">
    <property type="term" value="F:catalytic activity"/>
    <property type="evidence" value="ECO:0007669"/>
    <property type="project" value="InterPro"/>
</dbReference>
<dbReference type="SUPFAM" id="SSF56672">
    <property type="entry name" value="DNA/RNA polymerases"/>
    <property type="match status" value="1"/>
</dbReference>
<evidence type="ECO:0000313" key="4">
    <source>
        <dbReference type="Proteomes" id="UP001374579"/>
    </source>
</evidence>
<evidence type="ECO:0000256" key="1">
    <source>
        <dbReference type="SAM" id="MobiDB-lite"/>
    </source>
</evidence>
<dbReference type="AlphaFoldDB" id="A0AAN9BN25"/>
<feature type="domain" description="Reverse transcriptase" evidence="2">
    <location>
        <begin position="620"/>
        <end position="898"/>
    </location>
</feature>
<feature type="compositionally biased region" description="Low complexity" evidence="1">
    <location>
        <begin position="134"/>
        <end position="144"/>
    </location>
</feature>
<accession>A0AAN9BN25</accession>
<feature type="compositionally biased region" description="Pro residues" evidence="1">
    <location>
        <begin position="108"/>
        <end position="133"/>
    </location>
</feature>
<dbReference type="Pfam" id="PF00078">
    <property type="entry name" value="RVT_1"/>
    <property type="match status" value="1"/>
</dbReference>
<evidence type="ECO:0000259" key="2">
    <source>
        <dbReference type="PROSITE" id="PS50878"/>
    </source>
</evidence>
<comment type="caution">
    <text evidence="3">The sequence shown here is derived from an EMBL/GenBank/DDBJ whole genome shotgun (WGS) entry which is preliminary data.</text>
</comment>
<keyword evidence="4" id="KW-1185">Reference proteome</keyword>
<protein>
    <recommendedName>
        <fullName evidence="2">Reverse transcriptase domain-containing protein</fullName>
    </recommendedName>
</protein>
<dbReference type="Proteomes" id="UP001374579">
    <property type="component" value="Unassembled WGS sequence"/>
</dbReference>